<dbReference type="AlphaFoldDB" id="A0A2N7TLP6"/>
<dbReference type="Proteomes" id="UP000235346">
    <property type="component" value="Unassembled WGS sequence"/>
</dbReference>
<dbReference type="EMBL" id="PNRE01000052">
    <property type="protein sequence ID" value="PMR69114.1"/>
    <property type="molecule type" value="Genomic_DNA"/>
</dbReference>
<proteinExistence type="predicted"/>
<keyword evidence="3" id="KW-1185">Reference proteome</keyword>
<evidence type="ECO:0000313" key="3">
    <source>
        <dbReference type="Proteomes" id="UP000235346"/>
    </source>
</evidence>
<feature type="compositionally biased region" description="Basic and acidic residues" evidence="1">
    <location>
        <begin position="15"/>
        <end position="25"/>
    </location>
</feature>
<organism evidence="2 3">
    <name type="scientific">Halomonas heilongjiangensis</name>
    <dbReference type="NCBI Taxonomy" id="1387883"/>
    <lineage>
        <taxon>Bacteria</taxon>
        <taxon>Pseudomonadati</taxon>
        <taxon>Pseudomonadota</taxon>
        <taxon>Gammaproteobacteria</taxon>
        <taxon>Oceanospirillales</taxon>
        <taxon>Halomonadaceae</taxon>
        <taxon>Halomonas</taxon>
    </lineage>
</organism>
<reference evidence="2 3" key="1">
    <citation type="submission" date="2018-01" db="EMBL/GenBank/DDBJ databases">
        <title>Halomonas endophytica sp. nov., isolated from storage liquid in the stems of Populus euphratica.</title>
        <authorList>
            <person name="Chen C."/>
        </authorList>
    </citation>
    <scope>NUCLEOTIDE SEQUENCE [LARGE SCALE GENOMIC DNA]</scope>
    <source>
        <strain evidence="2 3">DSM 26881</strain>
    </source>
</reference>
<gene>
    <name evidence="2" type="ORF">C1H66_12035</name>
</gene>
<feature type="region of interest" description="Disordered" evidence="1">
    <location>
        <begin position="1"/>
        <end position="35"/>
    </location>
</feature>
<sequence>MHKHVDWDDPGADSVMHHFERDPAGHSDPGPGDILSARHEGAIVRVRVEAYVDGTSIGEVVAIIALGNGRRMKSHGKLALGDTVRLPDASRALEPHRETREGDDDAQD</sequence>
<dbReference type="OrthoDB" id="6183023at2"/>
<feature type="compositionally biased region" description="Basic and acidic residues" evidence="1">
    <location>
        <begin position="91"/>
        <end position="100"/>
    </location>
</feature>
<name>A0A2N7TLP6_9GAMM</name>
<accession>A0A2N7TLP6</accession>
<comment type="caution">
    <text evidence="2">The sequence shown here is derived from an EMBL/GenBank/DDBJ whole genome shotgun (WGS) entry which is preliminary data.</text>
</comment>
<dbReference type="RefSeq" id="WP_102628127.1">
    <property type="nucleotide sequence ID" value="NZ_PDOH01000005.1"/>
</dbReference>
<evidence type="ECO:0000313" key="2">
    <source>
        <dbReference type="EMBL" id="PMR69114.1"/>
    </source>
</evidence>
<protein>
    <submittedName>
        <fullName evidence="2">Uncharacterized protein</fullName>
    </submittedName>
</protein>
<evidence type="ECO:0000256" key="1">
    <source>
        <dbReference type="SAM" id="MobiDB-lite"/>
    </source>
</evidence>
<feature type="region of interest" description="Disordered" evidence="1">
    <location>
        <begin position="87"/>
        <end position="108"/>
    </location>
</feature>